<proteinExistence type="predicted"/>
<evidence type="ECO:0000256" key="1">
    <source>
        <dbReference type="ARBA" id="ARBA00022679"/>
    </source>
</evidence>
<dbReference type="EMBL" id="BJWL01000017">
    <property type="protein sequence ID" value="GFZ05666.1"/>
    <property type="molecule type" value="Genomic_DNA"/>
</dbReference>
<protein>
    <submittedName>
        <fullName evidence="5">Ubiquitin-conjugating enzyme 25</fullName>
    </submittedName>
</protein>
<dbReference type="OrthoDB" id="47801at2759"/>
<evidence type="ECO:0000256" key="3">
    <source>
        <dbReference type="SAM" id="MobiDB-lite"/>
    </source>
</evidence>
<accession>A0A7J0G4D6</accession>
<evidence type="ECO:0000256" key="2">
    <source>
        <dbReference type="ARBA" id="ARBA00022786"/>
    </source>
</evidence>
<organism evidence="5 6">
    <name type="scientific">Actinidia rufa</name>
    <dbReference type="NCBI Taxonomy" id="165716"/>
    <lineage>
        <taxon>Eukaryota</taxon>
        <taxon>Viridiplantae</taxon>
        <taxon>Streptophyta</taxon>
        <taxon>Embryophyta</taxon>
        <taxon>Tracheophyta</taxon>
        <taxon>Spermatophyta</taxon>
        <taxon>Magnoliopsida</taxon>
        <taxon>eudicotyledons</taxon>
        <taxon>Gunneridae</taxon>
        <taxon>Pentapetalae</taxon>
        <taxon>asterids</taxon>
        <taxon>Ericales</taxon>
        <taxon>Actinidiaceae</taxon>
        <taxon>Actinidia</taxon>
    </lineage>
</organism>
<dbReference type="SUPFAM" id="SSF54495">
    <property type="entry name" value="UBC-like"/>
    <property type="match status" value="1"/>
</dbReference>
<keyword evidence="2" id="KW-0833">Ubl conjugation pathway</keyword>
<dbReference type="InterPro" id="IPR000608">
    <property type="entry name" value="UBC"/>
</dbReference>
<dbReference type="Proteomes" id="UP000585474">
    <property type="component" value="Unassembled WGS sequence"/>
</dbReference>
<feature type="region of interest" description="Disordered" evidence="3">
    <location>
        <begin position="26"/>
        <end position="72"/>
    </location>
</feature>
<dbReference type="Gene3D" id="3.10.110.10">
    <property type="entry name" value="Ubiquitin Conjugating Enzyme"/>
    <property type="match status" value="1"/>
</dbReference>
<reference evidence="5 6" key="1">
    <citation type="submission" date="2019-07" db="EMBL/GenBank/DDBJ databases">
        <title>De Novo Assembly of kiwifruit Actinidia rufa.</title>
        <authorList>
            <person name="Sugita-Konishi S."/>
            <person name="Sato K."/>
            <person name="Mori E."/>
            <person name="Abe Y."/>
            <person name="Kisaki G."/>
            <person name="Hamano K."/>
            <person name="Suezawa K."/>
            <person name="Otani M."/>
            <person name="Fukuda T."/>
            <person name="Manabe T."/>
            <person name="Gomi K."/>
            <person name="Tabuchi M."/>
            <person name="Akimitsu K."/>
            <person name="Kataoka I."/>
        </authorList>
    </citation>
    <scope>NUCLEOTIDE SEQUENCE [LARGE SCALE GENOMIC DNA]</scope>
    <source>
        <strain evidence="6">cv. Fuchu</strain>
    </source>
</reference>
<dbReference type="GO" id="GO:0061631">
    <property type="term" value="F:ubiquitin conjugating enzyme activity"/>
    <property type="evidence" value="ECO:0007669"/>
    <property type="project" value="TreeGrafter"/>
</dbReference>
<dbReference type="InterPro" id="IPR016135">
    <property type="entry name" value="UBQ-conjugating_enzyme/RWD"/>
</dbReference>
<keyword evidence="1" id="KW-0808">Transferase</keyword>
<evidence type="ECO:0000259" key="4">
    <source>
        <dbReference type="PROSITE" id="PS50127"/>
    </source>
</evidence>
<feature type="compositionally biased region" description="Low complexity" evidence="3">
    <location>
        <begin position="27"/>
        <end position="45"/>
    </location>
</feature>
<dbReference type="PANTHER" id="PTHR46116">
    <property type="entry name" value="(E3-INDEPENDENT) E2 UBIQUITIN-CONJUGATING ENZYME"/>
    <property type="match status" value="1"/>
</dbReference>
<dbReference type="AlphaFoldDB" id="A0A7J0G4D6"/>
<dbReference type="Pfam" id="PF00179">
    <property type="entry name" value="UQ_con"/>
    <property type="match status" value="1"/>
</dbReference>
<dbReference type="PROSITE" id="PS50127">
    <property type="entry name" value="UBC_2"/>
    <property type="match status" value="1"/>
</dbReference>
<name>A0A7J0G4D6_9ERIC</name>
<keyword evidence="6" id="KW-1185">Reference proteome</keyword>
<dbReference type="PANTHER" id="PTHR46116:SF18">
    <property type="entry name" value="UBIQUITIN-CONJUGATING ENZYME E2 38 ISOFORM X1"/>
    <property type="match status" value="1"/>
</dbReference>
<feature type="region of interest" description="Disordered" evidence="3">
    <location>
        <begin position="95"/>
        <end position="135"/>
    </location>
</feature>
<evidence type="ECO:0000313" key="6">
    <source>
        <dbReference type="Proteomes" id="UP000585474"/>
    </source>
</evidence>
<comment type="caution">
    <text evidence="5">The sequence shown here is derived from an EMBL/GenBank/DDBJ whole genome shotgun (WGS) entry which is preliminary data.</text>
</comment>
<evidence type="ECO:0000313" key="5">
    <source>
        <dbReference type="EMBL" id="GFZ05666.1"/>
    </source>
</evidence>
<feature type="compositionally biased region" description="Acidic residues" evidence="3">
    <location>
        <begin position="51"/>
        <end position="72"/>
    </location>
</feature>
<gene>
    <name evidence="5" type="ORF">Acr_17g0012380</name>
</gene>
<feature type="domain" description="UBC core" evidence="4">
    <location>
        <begin position="183"/>
        <end position="305"/>
    </location>
</feature>
<feature type="compositionally biased region" description="Low complexity" evidence="3">
    <location>
        <begin position="103"/>
        <end position="119"/>
    </location>
</feature>
<sequence length="305" mass="34088">MAARTHHLAISDAVAKNFENCTTVMGSTSESLNSDNLNSSNSDPSYHNDADDPVDEREDVSDCDDNDDYIYDDDDDYLSMQAQFDNVDLPPGVEASVSWLNEPTPSTDTPVSTSISSTSDAVGQPAGEGMSSSKFYNPANIKMETDVTSHSMLLAESSSAGREQEEKEDEVVIKFQFFKRFDTVDDFSDHHFNRMGSSGQQPPKSWTKKVQDDWKILENDLPGPAGTPYHDGLFVFDVHFPPTYPDIPPMVYYYSGGLRLNPNLYDCGKVCLSLLNTWSGNKNERCGCQKHQPCYKSLSLYKPWY</sequence>